<protein>
    <submittedName>
        <fullName evidence="6">Uncharacterized protein</fullName>
    </submittedName>
</protein>
<dbReference type="InterPro" id="IPR000100">
    <property type="entry name" value="RNase_P"/>
</dbReference>
<name>A0A6P1MI36_9FIRM</name>
<keyword evidence="3" id="KW-0255">Endonuclease</keyword>
<evidence type="ECO:0000256" key="5">
    <source>
        <dbReference type="ARBA" id="ARBA00022884"/>
    </source>
</evidence>
<dbReference type="Proteomes" id="UP000463883">
    <property type="component" value="Chromosome"/>
</dbReference>
<evidence type="ECO:0000256" key="2">
    <source>
        <dbReference type="ARBA" id="ARBA00022722"/>
    </source>
</evidence>
<gene>
    <name evidence="6" type="ORF">Ami3637_07470</name>
</gene>
<keyword evidence="7" id="KW-1185">Reference proteome</keyword>
<accession>A0A6P1MI36</accession>
<dbReference type="Gene3D" id="3.30.230.10">
    <property type="match status" value="1"/>
</dbReference>
<dbReference type="EMBL" id="CP047591">
    <property type="protein sequence ID" value="QHI72264.1"/>
    <property type="molecule type" value="Genomic_DNA"/>
</dbReference>
<dbReference type="GO" id="GO:0008033">
    <property type="term" value="P:tRNA processing"/>
    <property type="evidence" value="ECO:0007669"/>
    <property type="project" value="UniProtKB-KW"/>
</dbReference>
<dbReference type="GO" id="GO:0004526">
    <property type="term" value="F:ribonuclease P activity"/>
    <property type="evidence" value="ECO:0007669"/>
    <property type="project" value="InterPro"/>
</dbReference>
<keyword evidence="2" id="KW-0540">Nuclease</keyword>
<organism evidence="6 7">
    <name type="scientific">Aminipila terrae</name>
    <dbReference type="NCBI Taxonomy" id="2697030"/>
    <lineage>
        <taxon>Bacteria</taxon>
        <taxon>Bacillati</taxon>
        <taxon>Bacillota</taxon>
        <taxon>Clostridia</taxon>
        <taxon>Peptostreptococcales</taxon>
        <taxon>Anaerovoracaceae</taxon>
        <taxon>Aminipila</taxon>
    </lineage>
</organism>
<dbReference type="KEGG" id="amic:Ami3637_07470"/>
<proteinExistence type="predicted"/>
<dbReference type="Pfam" id="PF00825">
    <property type="entry name" value="Ribonuclease_P"/>
    <property type="match status" value="1"/>
</dbReference>
<dbReference type="SUPFAM" id="SSF54211">
    <property type="entry name" value="Ribosomal protein S5 domain 2-like"/>
    <property type="match status" value="1"/>
</dbReference>
<dbReference type="GO" id="GO:0000049">
    <property type="term" value="F:tRNA binding"/>
    <property type="evidence" value="ECO:0007669"/>
    <property type="project" value="InterPro"/>
</dbReference>
<keyword evidence="4" id="KW-0378">Hydrolase</keyword>
<keyword evidence="5" id="KW-0694">RNA-binding</keyword>
<evidence type="ECO:0000313" key="7">
    <source>
        <dbReference type="Proteomes" id="UP000463883"/>
    </source>
</evidence>
<keyword evidence="1" id="KW-0819">tRNA processing</keyword>
<evidence type="ECO:0000256" key="3">
    <source>
        <dbReference type="ARBA" id="ARBA00022759"/>
    </source>
</evidence>
<evidence type="ECO:0000313" key="6">
    <source>
        <dbReference type="EMBL" id="QHI72264.1"/>
    </source>
</evidence>
<evidence type="ECO:0000256" key="1">
    <source>
        <dbReference type="ARBA" id="ARBA00022694"/>
    </source>
</evidence>
<dbReference type="InterPro" id="IPR014721">
    <property type="entry name" value="Ribsml_uS5_D2-typ_fold_subgr"/>
</dbReference>
<dbReference type="AlphaFoldDB" id="A0A6P1MI36"/>
<sequence length="49" mass="5660">MLKKGVLRKKKDFSAIYNRGNSFGGKYVVLFCKKNNLDYNRIGFLASKK</sequence>
<dbReference type="InterPro" id="IPR020568">
    <property type="entry name" value="Ribosomal_Su5_D2-typ_SF"/>
</dbReference>
<reference evidence="6 7" key="1">
    <citation type="submission" date="2020-01" db="EMBL/GenBank/DDBJ databases">
        <title>Genomic analysis of Aminipila sp. CBA3637.</title>
        <authorList>
            <person name="Kim Y.B."/>
            <person name="Roh S.W."/>
        </authorList>
    </citation>
    <scope>NUCLEOTIDE SEQUENCE [LARGE SCALE GENOMIC DNA]</scope>
    <source>
        <strain evidence="6 7">CBA3637</strain>
    </source>
</reference>
<evidence type="ECO:0000256" key="4">
    <source>
        <dbReference type="ARBA" id="ARBA00022801"/>
    </source>
</evidence>